<evidence type="ECO:0000256" key="1">
    <source>
        <dbReference type="SAM" id="MobiDB-lite"/>
    </source>
</evidence>
<accession>A0ABS4VQ73</accession>
<feature type="region of interest" description="Disordered" evidence="1">
    <location>
        <begin position="1"/>
        <end position="20"/>
    </location>
</feature>
<dbReference type="Proteomes" id="UP001519295">
    <property type="component" value="Unassembled WGS sequence"/>
</dbReference>
<reference evidence="2 3" key="1">
    <citation type="submission" date="2021-03" db="EMBL/GenBank/DDBJ databases">
        <title>Sequencing the genomes of 1000 actinobacteria strains.</title>
        <authorList>
            <person name="Klenk H.-P."/>
        </authorList>
    </citation>
    <scope>NUCLEOTIDE SEQUENCE [LARGE SCALE GENOMIC DNA]</scope>
    <source>
        <strain evidence="2 3">DSM 45256</strain>
    </source>
</reference>
<protein>
    <submittedName>
        <fullName evidence="2">Uncharacterized protein</fullName>
    </submittedName>
</protein>
<organism evidence="2 3">
    <name type="scientific">Pseudonocardia parietis</name>
    <dbReference type="NCBI Taxonomy" id="570936"/>
    <lineage>
        <taxon>Bacteria</taxon>
        <taxon>Bacillati</taxon>
        <taxon>Actinomycetota</taxon>
        <taxon>Actinomycetes</taxon>
        <taxon>Pseudonocardiales</taxon>
        <taxon>Pseudonocardiaceae</taxon>
        <taxon>Pseudonocardia</taxon>
    </lineage>
</organism>
<dbReference type="RefSeq" id="WP_210026064.1">
    <property type="nucleotide sequence ID" value="NZ_JAGINU010000001.1"/>
</dbReference>
<name>A0ABS4VQ73_9PSEU</name>
<evidence type="ECO:0000313" key="2">
    <source>
        <dbReference type="EMBL" id="MBP2366073.1"/>
    </source>
</evidence>
<keyword evidence="3" id="KW-1185">Reference proteome</keyword>
<comment type="caution">
    <text evidence="2">The sequence shown here is derived from an EMBL/GenBank/DDBJ whole genome shotgun (WGS) entry which is preliminary data.</text>
</comment>
<gene>
    <name evidence="2" type="ORF">JOF36_001769</name>
</gene>
<dbReference type="EMBL" id="JAGINU010000001">
    <property type="protein sequence ID" value="MBP2366073.1"/>
    <property type="molecule type" value="Genomic_DNA"/>
</dbReference>
<proteinExistence type="predicted"/>
<evidence type="ECO:0000313" key="3">
    <source>
        <dbReference type="Proteomes" id="UP001519295"/>
    </source>
</evidence>
<sequence>MCDVVHGHRVRGNPPGNDEEEQDLLELAIRTSDEPVSPGQYRHTATHAWWMGTWFAGDELCVHFSEHLLQQWTPADPAADWLLDRELTGQLRWLCGDGARAVDDGFLIADQWPTGRFRAPHGDFYAELHGHLPAAKPGSWSNPTEAFLATLPTEPDAMLARLVEESPPGRGYTGPFQSAVDALRTCRVPADVRAVLYTALRELPAVEFGETTNLDGELHPTLVHDDGPVRSELLISPVDGQYAGERDTVRRPARVGPPVGTVIAETTVQTSVVDVLGSPPGF</sequence>